<feature type="transmembrane region" description="Helical" evidence="7">
    <location>
        <begin position="235"/>
        <end position="253"/>
    </location>
</feature>
<name>A0ABX5ED79_9MICO</name>
<evidence type="ECO:0000259" key="9">
    <source>
        <dbReference type="PROSITE" id="PS50928"/>
    </source>
</evidence>
<evidence type="ECO:0000256" key="7">
    <source>
        <dbReference type="RuleBase" id="RU363032"/>
    </source>
</evidence>
<comment type="caution">
    <text evidence="10">The sequence shown here is derived from an EMBL/GenBank/DDBJ whole genome shotgun (WGS) entry which is preliminary data.</text>
</comment>
<feature type="region of interest" description="Disordered" evidence="8">
    <location>
        <begin position="291"/>
        <end position="315"/>
    </location>
</feature>
<dbReference type="PANTHER" id="PTHR30614:SF21">
    <property type="entry name" value="AMINO ACID ABC TRANSPORTER PERMEASE"/>
    <property type="match status" value="1"/>
</dbReference>
<proteinExistence type="inferred from homology"/>
<evidence type="ECO:0000313" key="10">
    <source>
        <dbReference type="EMBL" id="PRZ05617.1"/>
    </source>
</evidence>
<comment type="similarity">
    <text evidence="7">Belongs to the binding-protein-dependent transport system permease family.</text>
</comment>
<evidence type="ECO:0000256" key="3">
    <source>
        <dbReference type="ARBA" id="ARBA00022475"/>
    </source>
</evidence>
<evidence type="ECO:0000256" key="2">
    <source>
        <dbReference type="ARBA" id="ARBA00022448"/>
    </source>
</evidence>
<dbReference type="InterPro" id="IPR035906">
    <property type="entry name" value="MetI-like_sf"/>
</dbReference>
<evidence type="ECO:0000256" key="6">
    <source>
        <dbReference type="ARBA" id="ARBA00023136"/>
    </source>
</evidence>
<keyword evidence="5 7" id="KW-1133">Transmembrane helix</keyword>
<accession>A0ABX5ED79</accession>
<keyword evidence="6 7" id="KW-0472">Membrane</keyword>
<reference evidence="10 11" key="1">
    <citation type="submission" date="2018-03" db="EMBL/GenBank/DDBJ databases">
        <title>Comparative analysis of microorganisms from saline springs in Andes Mountain Range, Colombia.</title>
        <authorList>
            <person name="Rubin E."/>
        </authorList>
    </citation>
    <scope>NUCLEOTIDE SEQUENCE [LARGE SCALE GENOMIC DNA]</scope>
    <source>
        <strain evidence="10 11">CG 23</strain>
    </source>
</reference>
<protein>
    <submittedName>
        <fullName evidence="10">Amino acid ABC transporter membrane protein 2 (PAAT family)</fullName>
    </submittedName>
</protein>
<evidence type="ECO:0000256" key="8">
    <source>
        <dbReference type="SAM" id="MobiDB-lite"/>
    </source>
</evidence>
<organism evidence="10 11">
    <name type="scientific">Isoptericola halotolerans</name>
    <dbReference type="NCBI Taxonomy" id="300560"/>
    <lineage>
        <taxon>Bacteria</taxon>
        <taxon>Bacillati</taxon>
        <taxon>Actinomycetota</taxon>
        <taxon>Actinomycetes</taxon>
        <taxon>Micrococcales</taxon>
        <taxon>Promicromonosporaceae</taxon>
        <taxon>Isoptericola</taxon>
    </lineage>
</organism>
<dbReference type="RefSeq" id="WP_106268043.1">
    <property type="nucleotide sequence ID" value="NZ_PVTX01000007.1"/>
</dbReference>
<dbReference type="Gene3D" id="1.10.3720.10">
    <property type="entry name" value="MetI-like"/>
    <property type="match status" value="1"/>
</dbReference>
<evidence type="ECO:0000256" key="5">
    <source>
        <dbReference type="ARBA" id="ARBA00022989"/>
    </source>
</evidence>
<feature type="domain" description="ABC transmembrane type-1" evidence="9">
    <location>
        <begin position="69"/>
        <end position="257"/>
    </location>
</feature>
<keyword evidence="11" id="KW-1185">Reference proteome</keyword>
<dbReference type="PANTHER" id="PTHR30614">
    <property type="entry name" value="MEMBRANE COMPONENT OF AMINO ACID ABC TRANSPORTER"/>
    <property type="match status" value="1"/>
</dbReference>
<dbReference type="InterPro" id="IPR043429">
    <property type="entry name" value="ArtM/GltK/GlnP/TcyL/YhdX-like"/>
</dbReference>
<dbReference type="PROSITE" id="PS50928">
    <property type="entry name" value="ABC_TM1"/>
    <property type="match status" value="1"/>
</dbReference>
<dbReference type="EMBL" id="PVTX01000007">
    <property type="protein sequence ID" value="PRZ05617.1"/>
    <property type="molecule type" value="Genomic_DNA"/>
</dbReference>
<evidence type="ECO:0000256" key="4">
    <source>
        <dbReference type="ARBA" id="ARBA00022692"/>
    </source>
</evidence>
<feature type="compositionally biased region" description="Basic and acidic residues" evidence="8">
    <location>
        <begin position="306"/>
        <end position="315"/>
    </location>
</feature>
<dbReference type="Proteomes" id="UP000239895">
    <property type="component" value="Unassembled WGS sequence"/>
</dbReference>
<gene>
    <name evidence="10" type="ORF">BCL65_107104</name>
</gene>
<keyword evidence="3" id="KW-1003">Cell membrane</keyword>
<comment type="subcellular location">
    <subcellularLocation>
        <location evidence="1 7">Cell membrane</location>
        <topology evidence="1 7">Multi-pass membrane protein</topology>
    </subcellularLocation>
</comment>
<dbReference type="SUPFAM" id="SSF161098">
    <property type="entry name" value="MetI-like"/>
    <property type="match status" value="1"/>
</dbReference>
<keyword evidence="2 7" id="KW-0813">Transport</keyword>
<dbReference type="Pfam" id="PF00528">
    <property type="entry name" value="BPD_transp_1"/>
    <property type="match status" value="1"/>
</dbReference>
<evidence type="ECO:0000256" key="1">
    <source>
        <dbReference type="ARBA" id="ARBA00004651"/>
    </source>
</evidence>
<keyword evidence="4 7" id="KW-0812">Transmembrane</keyword>
<dbReference type="InterPro" id="IPR010065">
    <property type="entry name" value="AA_ABC_transptr_permease_3TM"/>
</dbReference>
<evidence type="ECO:0000313" key="11">
    <source>
        <dbReference type="Proteomes" id="UP000239895"/>
    </source>
</evidence>
<feature type="transmembrane region" description="Helical" evidence="7">
    <location>
        <begin position="73"/>
        <end position="92"/>
    </location>
</feature>
<sequence length="315" mass="32937">MSAQSVLFDAPGPRARRRILLGNVVGAVVVAGVAALVLLRLADRGQLDPTLWLHAVDADAWRYYYWPGFLNTVRAAALAIVGAMIFGLLFGVGRLSSLLLVRTVCGTVVEFFRAVPVLLMMVFFWLLLANGGVENSSFWGVVIALVLYNGAVVAELVRSGVHGLPGGQREAALSVGLTRGQSLRSVEVPQALVAMLPALVSQLVVVLKDSALGAIISYRELLQNARQLGAGEGNILQALAVAAVLFILINYGLSKLAERLSRSMRRTSGKTGTMAAGLDAGVGTGATAVAAGPATGVEEGPGAGTGDRDHPTRWS</sequence>
<feature type="transmembrane region" description="Helical" evidence="7">
    <location>
        <begin position="20"/>
        <end position="42"/>
    </location>
</feature>
<feature type="transmembrane region" description="Helical" evidence="7">
    <location>
        <begin position="99"/>
        <end position="126"/>
    </location>
</feature>
<dbReference type="NCBIfam" id="TIGR01726">
    <property type="entry name" value="HEQRo_perm_3TM"/>
    <property type="match status" value="1"/>
</dbReference>
<dbReference type="CDD" id="cd06261">
    <property type="entry name" value="TM_PBP2"/>
    <property type="match status" value="1"/>
</dbReference>
<dbReference type="InterPro" id="IPR000515">
    <property type="entry name" value="MetI-like"/>
</dbReference>